<evidence type="ECO:0000313" key="3">
    <source>
        <dbReference type="Proteomes" id="UP000298652"/>
    </source>
</evidence>
<evidence type="ECO:0000313" key="2">
    <source>
        <dbReference type="EMBL" id="TKW02699.1"/>
    </source>
</evidence>
<dbReference type="GO" id="GO:0098542">
    <property type="term" value="P:defense response to other organism"/>
    <property type="evidence" value="ECO:0007669"/>
    <property type="project" value="TreeGrafter"/>
</dbReference>
<proteinExistence type="predicted"/>
<gene>
    <name evidence="2" type="ORF">SEVIR_8G257500v2</name>
</gene>
<dbReference type="InterPro" id="IPR036388">
    <property type="entry name" value="WH-like_DNA-bd_sf"/>
</dbReference>
<dbReference type="PANTHER" id="PTHR23155">
    <property type="entry name" value="DISEASE RESISTANCE PROTEIN RP"/>
    <property type="match status" value="1"/>
</dbReference>
<organism evidence="2 3">
    <name type="scientific">Setaria viridis</name>
    <name type="common">Green bristlegrass</name>
    <name type="synonym">Setaria italica subsp. viridis</name>
    <dbReference type="NCBI Taxonomy" id="4556"/>
    <lineage>
        <taxon>Eukaryota</taxon>
        <taxon>Viridiplantae</taxon>
        <taxon>Streptophyta</taxon>
        <taxon>Embryophyta</taxon>
        <taxon>Tracheophyta</taxon>
        <taxon>Spermatophyta</taxon>
        <taxon>Magnoliopsida</taxon>
        <taxon>Liliopsida</taxon>
        <taxon>Poales</taxon>
        <taxon>Poaceae</taxon>
        <taxon>PACMAD clade</taxon>
        <taxon>Panicoideae</taxon>
        <taxon>Panicodae</taxon>
        <taxon>Paniceae</taxon>
        <taxon>Cenchrinae</taxon>
        <taxon>Setaria</taxon>
    </lineage>
</organism>
<name>A0A4U6TPZ6_SETVI</name>
<dbReference type="Proteomes" id="UP000298652">
    <property type="component" value="Chromosome 8"/>
</dbReference>
<dbReference type="SUPFAM" id="SSF52540">
    <property type="entry name" value="P-loop containing nucleoside triphosphate hydrolases"/>
    <property type="match status" value="1"/>
</dbReference>
<dbReference type="EMBL" id="CM016559">
    <property type="protein sequence ID" value="TKW02699.1"/>
    <property type="molecule type" value="Genomic_DNA"/>
</dbReference>
<accession>A0A4U6TPZ6</accession>
<reference evidence="2" key="1">
    <citation type="submission" date="2019-03" db="EMBL/GenBank/DDBJ databases">
        <title>WGS assembly of Setaria viridis.</title>
        <authorList>
            <person name="Huang P."/>
            <person name="Jenkins J."/>
            <person name="Grimwood J."/>
            <person name="Barry K."/>
            <person name="Healey A."/>
            <person name="Mamidi S."/>
            <person name="Sreedasyam A."/>
            <person name="Shu S."/>
            <person name="Feldman M."/>
            <person name="Wu J."/>
            <person name="Yu Y."/>
            <person name="Chen C."/>
            <person name="Johnson J."/>
            <person name="Rokhsar D."/>
            <person name="Baxter I."/>
            <person name="Schmutz J."/>
            <person name="Brutnell T."/>
            <person name="Kellogg E."/>
        </authorList>
    </citation>
    <scope>NUCLEOTIDE SEQUENCE [LARGE SCALE GENOMIC DNA]</scope>
</reference>
<dbReference type="InterPro" id="IPR044974">
    <property type="entry name" value="Disease_R_plants"/>
</dbReference>
<dbReference type="InterPro" id="IPR027417">
    <property type="entry name" value="P-loop_NTPase"/>
</dbReference>
<evidence type="ECO:0000259" key="1">
    <source>
        <dbReference type="Pfam" id="PF23559"/>
    </source>
</evidence>
<dbReference type="InterPro" id="IPR058922">
    <property type="entry name" value="WHD_DRP"/>
</dbReference>
<dbReference type="OMA" id="TMSHIYE"/>
<dbReference type="AlphaFoldDB" id="A0A4U6TPZ6"/>
<dbReference type="Pfam" id="PF23559">
    <property type="entry name" value="WHD_DRP"/>
    <property type="match status" value="1"/>
</dbReference>
<dbReference type="GO" id="GO:0043531">
    <property type="term" value="F:ADP binding"/>
    <property type="evidence" value="ECO:0007669"/>
    <property type="project" value="InterPro"/>
</dbReference>
<keyword evidence="3" id="KW-1185">Reference proteome</keyword>
<dbReference type="Gene3D" id="1.10.10.10">
    <property type="entry name" value="Winged helix-like DNA-binding domain superfamily/Winged helix DNA-binding domain"/>
    <property type="match status" value="1"/>
</dbReference>
<feature type="domain" description="Disease resistance protein winged helix" evidence="1">
    <location>
        <begin position="152"/>
        <end position="196"/>
    </location>
</feature>
<dbReference type="Gene3D" id="1.10.8.430">
    <property type="entry name" value="Helical domain of apoptotic protease-activating factors"/>
    <property type="match status" value="1"/>
</dbReference>
<protein>
    <recommendedName>
        <fullName evidence="1">Disease resistance protein winged helix domain-containing protein</fullName>
    </recommendedName>
</protein>
<dbReference type="InterPro" id="IPR042197">
    <property type="entry name" value="Apaf_helical"/>
</dbReference>
<dbReference type="Gramene" id="TKW02699">
    <property type="protein sequence ID" value="TKW02699"/>
    <property type="gene ID" value="SEVIR_8G257500v2"/>
</dbReference>
<dbReference type="PANTHER" id="PTHR23155:SF1228">
    <property type="entry name" value="NB-ARC DOMAIN CONTAINING PROTEIN, EXPRESSED"/>
    <property type="match status" value="1"/>
</dbReference>
<sequence length="196" mass="22017">MWNPKAWIIIRASLPQNDLGSRVITTTCSTIVAKSCSSNCNSRIYNIKTLGLGDCRTLFHGRIFGSVESCPPDLADVADRILIRCAGFPLSIAAISSLLVCKPRARSVWEMCAIVYIIASPRTTEGMRRIPSLGYHDLPHHLKACRHWHLSIFPADYPIDLDRVIRSWMAEGLVWEKSGKTVEEVGESYLEELMDR</sequence>